<comment type="caution">
    <text evidence="2">The sequence shown here is derived from an EMBL/GenBank/DDBJ whole genome shotgun (WGS) entry which is preliminary data.</text>
</comment>
<proteinExistence type="predicted"/>
<protein>
    <submittedName>
        <fullName evidence="2">Uncharacterized protein</fullName>
    </submittedName>
</protein>
<reference evidence="2 3" key="1">
    <citation type="submission" date="2018-06" db="EMBL/GenBank/DDBJ databases">
        <title>Genomic Encyclopedia of Type Strains, Phase III (KMG-III): the genomes of soil and plant-associated and newly described type strains.</title>
        <authorList>
            <person name="Whitman W."/>
        </authorList>
    </citation>
    <scope>NUCLEOTIDE SEQUENCE [LARGE SCALE GENOMIC DNA]</scope>
    <source>
        <strain evidence="2 3">CECT 9025</strain>
    </source>
</reference>
<gene>
    <name evidence="2" type="ORF">DFP88_10766</name>
</gene>
<feature type="region of interest" description="Disordered" evidence="1">
    <location>
        <begin position="1"/>
        <end position="54"/>
    </location>
</feature>
<evidence type="ECO:0000256" key="1">
    <source>
        <dbReference type="SAM" id="MobiDB-lite"/>
    </source>
</evidence>
<feature type="compositionally biased region" description="Polar residues" evidence="1">
    <location>
        <begin position="1"/>
        <end position="19"/>
    </location>
</feature>
<organism evidence="2 3">
    <name type="scientific">Pseudoroseicyclus aestuarii</name>
    <dbReference type="NCBI Taxonomy" id="1795041"/>
    <lineage>
        <taxon>Bacteria</taxon>
        <taxon>Pseudomonadati</taxon>
        <taxon>Pseudomonadota</taxon>
        <taxon>Alphaproteobacteria</taxon>
        <taxon>Rhodobacterales</taxon>
        <taxon>Paracoccaceae</taxon>
        <taxon>Pseudoroseicyclus</taxon>
    </lineage>
</organism>
<dbReference type="Proteomes" id="UP000248311">
    <property type="component" value="Unassembled WGS sequence"/>
</dbReference>
<evidence type="ECO:0000313" key="2">
    <source>
        <dbReference type="EMBL" id="PYE81276.1"/>
    </source>
</evidence>
<feature type="compositionally biased region" description="Low complexity" evidence="1">
    <location>
        <begin position="23"/>
        <end position="45"/>
    </location>
</feature>
<name>A0A318SSC8_9RHOB</name>
<dbReference type="EMBL" id="QJTE01000007">
    <property type="protein sequence ID" value="PYE81276.1"/>
    <property type="molecule type" value="Genomic_DNA"/>
</dbReference>
<sequence length="54" mass="5671">MASSFHQAPQNQSQPQAGSDSEAAASQDRSAQPASAASQPAPRRPVLFRDYASI</sequence>
<accession>A0A318SSC8</accession>
<dbReference type="RefSeq" id="WP_181418672.1">
    <property type="nucleotide sequence ID" value="NZ_QJTE01000007.1"/>
</dbReference>
<keyword evidence="3" id="KW-1185">Reference proteome</keyword>
<evidence type="ECO:0000313" key="3">
    <source>
        <dbReference type="Proteomes" id="UP000248311"/>
    </source>
</evidence>
<dbReference type="AlphaFoldDB" id="A0A318SSC8"/>